<comment type="caution">
    <text evidence="1">The sequence shown here is derived from an EMBL/GenBank/DDBJ whole genome shotgun (WGS) entry which is preliminary data.</text>
</comment>
<dbReference type="EMBL" id="JWIC01000006">
    <property type="protein sequence ID" value="KID56864.1"/>
    <property type="molecule type" value="Genomic_DNA"/>
</dbReference>
<evidence type="ECO:0008006" key="3">
    <source>
        <dbReference type="Google" id="ProtNLM"/>
    </source>
</evidence>
<sequence length="156" mass="17607">MLSETVNFDIEAVYERLYKLLNVTSDSALSEILGLSPSAVRNARNRQSLPWEGIVKTCADRKIDLNHVFGVNVERDNNQGVESQDKTQAFDVSDAVAANALVEKILDDLMFVKNLPADRELFIRGKLRPMLFEKTFEYQFNEVMVKTAAEGALYMA</sequence>
<dbReference type="RefSeq" id="WP_039609928.1">
    <property type="nucleotide sequence ID" value="NZ_JWIC01000006.1"/>
</dbReference>
<organism evidence="1 2">
    <name type="scientific">Pseudoalteromonas luteoviolacea</name>
    <dbReference type="NCBI Taxonomy" id="43657"/>
    <lineage>
        <taxon>Bacteria</taxon>
        <taxon>Pseudomonadati</taxon>
        <taxon>Pseudomonadota</taxon>
        <taxon>Gammaproteobacteria</taxon>
        <taxon>Alteromonadales</taxon>
        <taxon>Pseudoalteromonadaceae</taxon>
        <taxon>Pseudoalteromonas</taxon>
    </lineage>
</organism>
<dbReference type="Gene3D" id="1.10.260.40">
    <property type="entry name" value="lambda repressor-like DNA-binding domains"/>
    <property type="match status" value="1"/>
</dbReference>
<dbReference type="Proteomes" id="UP000031327">
    <property type="component" value="Unassembled WGS sequence"/>
</dbReference>
<gene>
    <name evidence="1" type="ORF">JF50_13280</name>
</gene>
<accession>A0A0C1MIM2</accession>
<evidence type="ECO:0000313" key="1">
    <source>
        <dbReference type="EMBL" id="KID56864.1"/>
    </source>
</evidence>
<dbReference type="OrthoDB" id="6314158at2"/>
<dbReference type="InterPro" id="IPR010982">
    <property type="entry name" value="Lambda_DNA-bd_dom_sf"/>
</dbReference>
<reference evidence="1 2" key="1">
    <citation type="submission" date="2014-12" db="EMBL/GenBank/DDBJ databases">
        <title>Draft Genome Sequence of Pseudoalteromonas luteoviolacea HI1.</title>
        <authorList>
            <person name="Asahina A.Y."/>
            <person name="Hadfield M.G."/>
        </authorList>
    </citation>
    <scope>NUCLEOTIDE SEQUENCE [LARGE SCALE GENOMIC DNA]</scope>
    <source>
        <strain evidence="1 2">HI1</strain>
    </source>
</reference>
<proteinExistence type="predicted"/>
<protein>
    <recommendedName>
        <fullName evidence="3">Bacteriophage CI repressor</fullName>
    </recommendedName>
</protein>
<evidence type="ECO:0000313" key="2">
    <source>
        <dbReference type="Proteomes" id="UP000031327"/>
    </source>
</evidence>
<name>A0A0C1MIM2_9GAMM</name>
<dbReference type="AlphaFoldDB" id="A0A0C1MIM2"/>
<dbReference type="GO" id="GO:0003677">
    <property type="term" value="F:DNA binding"/>
    <property type="evidence" value="ECO:0007669"/>
    <property type="project" value="InterPro"/>
</dbReference>